<evidence type="ECO:0000313" key="4">
    <source>
        <dbReference type="EMBL" id="AAZ65210.1"/>
    </source>
</evidence>
<dbReference type="GO" id="GO:0005886">
    <property type="term" value="C:plasma membrane"/>
    <property type="evidence" value="ECO:0007669"/>
    <property type="project" value="TreeGrafter"/>
</dbReference>
<organism evidence="4">
    <name type="scientific">Cupriavidus pinatubonensis (strain JMP 134 / LMG 1197)</name>
    <name type="common">Cupriavidus necator (strain JMP 134)</name>
    <dbReference type="NCBI Taxonomy" id="264198"/>
    <lineage>
        <taxon>Bacteria</taxon>
        <taxon>Pseudomonadati</taxon>
        <taxon>Pseudomonadota</taxon>
        <taxon>Betaproteobacteria</taxon>
        <taxon>Burkholderiales</taxon>
        <taxon>Burkholderiaceae</taxon>
        <taxon>Cupriavidus</taxon>
    </lineage>
</organism>
<dbReference type="SMART" id="SM00267">
    <property type="entry name" value="GGDEF"/>
    <property type="match status" value="1"/>
</dbReference>
<proteinExistence type="predicted"/>
<dbReference type="eggNOG" id="COG3706">
    <property type="taxonomic scope" value="Bacteria"/>
</dbReference>
<dbReference type="EC" id="2.7.7.65" evidence="1"/>
<sequence>MHRGSGVPRTRTTDVASRQGLRAAFHCGDPAASGPDPVRQALRHTDQLGRFGGEEFVVLMPQTDRPTALATAERLRQAVANQQASDGWPTCTASVGLASVEAGETTLDGVLSRADAALYRAKADGRDRVAVG</sequence>
<dbReference type="KEGG" id="reu:Reut_B5867"/>
<comment type="catalytic activity">
    <reaction evidence="2">
        <text>2 GTP = 3',3'-c-di-GMP + 2 diphosphate</text>
        <dbReference type="Rhea" id="RHEA:24898"/>
        <dbReference type="ChEBI" id="CHEBI:33019"/>
        <dbReference type="ChEBI" id="CHEBI:37565"/>
        <dbReference type="ChEBI" id="CHEBI:58805"/>
        <dbReference type="EC" id="2.7.7.65"/>
    </reaction>
</comment>
<dbReference type="InterPro" id="IPR043128">
    <property type="entry name" value="Rev_trsase/Diguanyl_cyclase"/>
</dbReference>
<reference evidence="4" key="1">
    <citation type="submission" date="2005-08" db="EMBL/GenBank/DDBJ databases">
        <title>Complete sequence of chromosome 2 of Ralstonia eutropha JMP134.</title>
        <authorList>
            <person name="Copeland A."/>
            <person name="Lucas S."/>
            <person name="Lapidus A."/>
            <person name="Barry K."/>
            <person name="Detter J.C."/>
            <person name="Glavina T."/>
            <person name="Hammon N."/>
            <person name="Israni S."/>
            <person name="Pitluck S."/>
            <person name="Goltsman E."/>
            <person name="Martinez M."/>
            <person name="Schmutz J."/>
            <person name="Larimer F."/>
            <person name="Land M."/>
            <person name="Lykidis A."/>
            <person name="Richardson P."/>
        </authorList>
    </citation>
    <scope>NUCLEOTIDE SEQUENCE [LARGE SCALE GENOMIC DNA]</scope>
    <source>
        <strain evidence="4">JMP134</strain>
    </source>
</reference>
<evidence type="ECO:0000259" key="3">
    <source>
        <dbReference type="PROSITE" id="PS50887"/>
    </source>
</evidence>
<evidence type="ECO:0000256" key="1">
    <source>
        <dbReference type="ARBA" id="ARBA00012528"/>
    </source>
</evidence>
<dbReference type="Pfam" id="PF00990">
    <property type="entry name" value="GGDEF"/>
    <property type="match status" value="1"/>
</dbReference>
<dbReference type="CDD" id="cd01949">
    <property type="entry name" value="GGDEF"/>
    <property type="match status" value="1"/>
</dbReference>
<dbReference type="STRING" id="264198.Reut_B5867"/>
<dbReference type="InterPro" id="IPR050469">
    <property type="entry name" value="Diguanylate_Cyclase"/>
</dbReference>
<evidence type="ECO:0000256" key="2">
    <source>
        <dbReference type="ARBA" id="ARBA00034247"/>
    </source>
</evidence>
<gene>
    <name evidence="4" type="ordered locus">Reut_B5867</name>
</gene>
<dbReference type="SUPFAM" id="SSF55073">
    <property type="entry name" value="Nucleotide cyclase"/>
    <property type="match status" value="1"/>
</dbReference>
<dbReference type="PANTHER" id="PTHR45138">
    <property type="entry name" value="REGULATORY COMPONENTS OF SENSORY TRANSDUCTION SYSTEM"/>
    <property type="match status" value="1"/>
</dbReference>
<dbReference type="GO" id="GO:1902201">
    <property type="term" value="P:negative regulation of bacterial-type flagellum-dependent cell motility"/>
    <property type="evidence" value="ECO:0007669"/>
    <property type="project" value="TreeGrafter"/>
</dbReference>
<dbReference type="PROSITE" id="PS50887">
    <property type="entry name" value="GGDEF"/>
    <property type="match status" value="1"/>
</dbReference>
<accession>Q46NS4</accession>
<dbReference type="InterPro" id="IPR029787">
    <property type="entry name" value="Nucleotide_cyclase"/>
</dbReference>
<feature type="domain" description="GGDEF" evidence="3">
    <location>
        <begin position="1"/>
        <end position="132"/>
    </location>
</feature>
<dbReference type="GO" id="GO:0043709">
    <property type="term" value="P:cell adhesion involved in single-species biofilm formation"/>
    <property type="evidence" value="ECO:0007669"/>
    <property type="project" value="TreeGrafter"/>
</dbReference>
<dbReference type="Gene3D" id="3.30.70.270">
    <property type="match status" value="1"/>
</dbReference>
<protein>
    <recommendedName>
        <fullName evidence="1">diguanylate cyclase</fullName>
        <ecNumber evidence="1">2.7.7.65</ecNumber>
    </recommendedName>
</protein>
<name>Q46NS4_CUPPJ</name>
<dbReference type="HOGENOM" id="CLU_1913560_0_0_4"/>
<dbReference type="EMBL" id="CP000091">
    <property type="protein sequence ID" value="AAZ65210.1"/>
    <property type="molecule type" value="Genomic_DNA"/>
</dbReference>
<dbReference type="InterPro" id="IPR000160">
    <property type="entry name" value="GGDEF_dom"/>
</dbReference>
<dbReference type="GO" id="GO:0052621">
    <property type="term" value="F:diguanylate cyclase activity"/>
    <property type="evidence" value="ECO:0007669"/>
    <property type="project" value="UniProtKB-EC"/>
</dbReference>
<dbReference type="PANTHER" id="PTHR45138:SF9">
    <property type="entry name" value="DIGUANYLATE CYCLASE DGCM-RELATED"/>
    <property type="match status" value="1"/>
</dbReference>
<dbReference type="NCBIfam" id="TIGR00254">
    <property type="entry name" value="GGDEF"/>
    <property type="match status" value="1"/>
</dbReference>
<dbReference type="AlphaFoldDB" id="Q46NS4"/>